<sequence>MQASASEPKPRLLSLDVFRGATVAAMILVNNPGSWSNIYAPLEHAKWNGCTPTDLIFPFFLFIVGISIAYALSGKKSRPEEHSAAIKSITIRSLKLFGLGLILALFPIVYFDKFGEVDVWDQIVMRFSGVRIMGVLQRIGIVFFIAGIIFIKAKPKTIAWTAGSLLVIYYLLMTFVPVPGVGYANLEPETNLGAWIDRLILTTDHLWKQSKTWDPEGLLGTIPAVATGLLGTLCGTWMKKPMDNALKITWLFVFAAFGIAAGLVWDLFFPINKSLWTSSFVLYTAGLGSAFFAVLYWLIDVQGYKRYTTPFVAFGVNAITAFFLSGILVKTLSLIKLKDAAGKLINLQSYFYNTCIVPFFSPLNASLVYAIVWVLCFMALMMYMYKKKIIIKV</sequence>
<dbReference type="HOGENOM" id="CLU_029171_4_0_10"/>
<keyword evidence="3" id="KW-1185">Reference proteome</keyword>
<feature type="transmembrane region" description="Helical" evidence="1">
    <location>
        <begin position="217"/>
        <end position="238"/>
    </location>
</feature>
<dbReference type="STRING" id="929556.Solca_4061"/>
<evidence type="ECO:0000313" key="2">
    <source>
        <dbReference type="EMBL" id="AFD09051.1"/>
    </source>
</evidence>
<feature type="transmembrane region" description="Helical" evidence="1">
    <location>
        <begin position="55"/>
        <end position="73"/>
    </location>
</feature>
<keyword evidence="1" id="KW-0812">Transmembrane</keyword>
<dbReference type="eggNOG" id="COG4299">
    <property type="taxonomic scope" value="Bacteria"/>
</dbReference>
<accession>H8KMX2</accession>
<dbReference type="EMBL" id="CP003349">
    <property type="protein sequence ID" value="AFD09051.1"/>
    <property type="molecule type" value="Genomic_DNA"/>
</dbReference>
<keyword evidence="1" id="KW-1133">Transmembrane helix</keyword>
<dbReference type="AlphaFoldDB" id="H8KMX2"/>
<dbReference type="PANTHER" id="PTHR31061:SF24">
    <property type="entry name" value="LD22376P"/>
    <property type="match status" value="1"/>
</dbReference>
<proteinExistence type="predicted"/>
<dbReference type="OrthoDB" id="9788724at2"/>
<evidence type="ECO:0008006" key="4">
    <source>
        <dbReference type="Google" id="ProtNLM"/>
    </source>
</evidence>
<dbReference type="RefSeq" id="WP_014682274.1">
    <property type="nucleotide sequence ID" value="NC_017770.1"/>
</dbReference>
<organism evidence="2 3">
    <name type="scientific">Solitalea canadensis (strain ATCC 29591 / DSM 3403 / JCM 21819 / LMG 8368 / NBRC 15130 / NCIMB 12057 / USAM 9D)</name>
    <name type="common">Flexibacter canadensis</name>
    <dbReference type="NCBI Taxonomy" id="929556"/>
    <lineage>
        <taxon>Bacteria</taxon>
        <taxon>Pseudomonadati</taxon>
        <taxon>Bacteroidota</taxon>
        <taxon>Sphingobacteriia</taxon>
        <taxon>Sphingobacteriales</taxon>
        <taxon>Sphingobacteriaceae</taxon>
        <taxon>Solitalea</taxon>
    </lineage>
</organism>
<evidence type="ECO:0000313" key="3">
    <source>
        <dbReference type="Proteomes" id="UP000007590"/>
    </source>
</evidence>
<gene>
    <name evidence="2" type="ordered locus">Solca_4061</name>
</gene>
<feature type="transmembrane region" description="Helical" evidence="1">
    <location>
        <begin position="94"/>
        <end position="111"/>
    </location>
</feature>
<feature type="transmembrane region" description="Helical" evidence="1">
    <location>
        <begin position="250"/>
        <end position="268"/>
    </location>
</feature>
<reference evidence="2" key="1">
    <citation type="submission" date="2012-02" db="EMBL/GenBank/DDBJ databases">
        <title>The complete genome of Solitalea canadensis DSM 3403.</title>
        <authorList>
            <consortium name="US DOE Joint Genome Institute (JGI-PGF)"/>
            <person name="Lucas S."/>
            <person name="Copeland A."/>
            <person name="Lapidus A."/>
            <person name="Glavina del Rio T."/>
            <person name="Dalin E."/>
            <person name="Tice H."/>
            <person name="Bruce D."/>
            <person name="Goodwin L."/>
            <person name="Pitluck S."/>
            <person name="Peters L."/>
            <person name="Ovchinnikova G."/>
            <person name="Lu M."/>
            <person name="Kyrpides N."/>
            <person name="Mavromatis K."/>
            <person name="Ivanova N."/>
            <person name="Brettin T."/>
            <person name="Detter J.C."/>
            <person name="Han C."/>
            <person name="Larimer F."/>
            <person name="Land M."/>
            <person name="Hauser L."/>
            <person name="Markowitz V."/>
            <person name="Cheng J.-F."/>
            <person name="Hugenholtz P."/>
            <person name="Woyke T."/>
            <person name="Wu D."/>
            <person name="Spring S."/>
            <person name="Schroeder M."/>
            <person name="Kopitz M."/>
            <person name="Brambilla E."/>
            <person name="Klenk H.-P."/>
            <person name="Eisen J.A."/>
        </authorList>
    </citation>
    <scope>NUCLEOTIDE SEQUENCE</scope>
    <source>
        <strain evidence="2">DSM 3403</strain>
    </source>
</reference>
<dbReference type="PANTHER" id="PTHR31061">
    <property type="entry name" value="LD22376P"/>
    <property type="match status" value="1"/>
</dbReference>
<evidence type="ECO:0000256" key="1">
    <source>
        <dbReference type="SAM" id="Phobius"/>
    </source>
</evidence>
<feature type="transmembrane region" description="Helical" evidence="1">
    <location>
        <begin position="131"/>
        <end position="151"/>
    </location>
</feature>
<name>H8KMX2_SOLCM</name>
<feature type="transmembrane region" description="Helical" evidence="1">
    <location>
        <begin position="280"/>
        <end position="299"/>
    </location>
</feature>
<keyword evidence="1" id="KW-0472">Membrane</keyword>
<protein>
    <recommendedName>
        <fullName evidence="4">DUF5009 domain-containing protein</fullName>
    </recommendedName>
</protein>
<feature type="transmembrane region" description="Helical" evidence="1">
    <location>
        <begin position="311"/>
        <end position="329"/>
    </location>
</feature>
<feature type="transmembrane region" description="Helical" evidence="1">
    <location>
        <begin position="158"/>
        <end position="178"/>
    </location>
</feature>
<dbReference type="KEGG" id="scn:Solca_4061"/>
<dbReference type="Proteomes" id="UP000007590">
    <property type="component" value="Chromosome"/>
</dbReference>